<evidence type="ECO:0000313" key="2">
    <source>
        <dbReference type="Proteomes" id="UP000555448"/>
    </source>
</evidence>
<comment type="caution">
    <text evidence="1">The sequence shown here is derived from an EMBL/GenBank/DDBJ whole genome shotgun (WGS) entry which is preliminary data.</text>
</comment>
<keyword evidence="2" id="KW-1185">Reference proteome</keyword>
<gene>
    <name evidence="1" type="ORF">HNO88_003033</name>
</gene>
<dbReference type="EMBL" id="JACHLR010000013">
    <property type="protein sequence ID" value="MBB4859704.1"/>
    <property type="molecule type" value="Genomic_DNA"/>
</dbReference>
<protein>
    <submittedName>
        <fullName evidence="1">Uncharacterized protein</fullName>
    </submittedName>
</protein>
<accession>A0A7W7KCE3</accession>
<sequence length="88" mass="9557">MKAALRDFEPLIDACSRYAINQTIGLADATRPPTFPFTLERLGLPGSPKRIAAALLDQGIQFAKSIGIMIQPMPIVVPSRIVEDDLHG</sequence>
<name>A0A7W7KCE3_9SPHN</name>
<organism evidence="1 2">
    <name type="scientific">Novosphingobium chloroacetimidivorans</name>
    <dbReference type="NCBI Taxonomy" id="1428314"/>
    <lineage>
        <taxon>Bacteria</taxon>
        <taxon>Pseudomonadati</taxon>
        <taxon>Pseudomonadota</taxon>
        <taxon>Alphaproteobacteria</taxon>
        <taxon>Sphingomonadales</taxon>
        <taxon>Sphingomonadaceae</taxon>
        <taxon>Novosphingobium</taxon>
    </lineage>
</organism>
<proteinExistence type="predicted"/>
<reference evidence="1 2" key="1">
    <citation type="submission" date="2020-08" db="EMBL/GenBank/DDBJ databases">
        <title>Functional genomics of gut bacteria from endangered species of beetles.</title>
        <authorList>
            <person name="Carlos-Shanley C."/>
        </authorList>
    </citation>
    <scope>NUCLEOTIDE SEQUENCE [LARGE SCALE GENOMIC DNA]</scope>
    <source>
        <strain evidence="1 2">S00245</strain>
    </source>
</reference>
<dbReference type="Proteomes" id="UP000555448">
    <property type="component" value="Unassembled WGS sequence"/>
</dbReference>
<dbReference type="AlphaFoldDB" id="A0A7W7KCE3"/>
<evidence type="ECO:0000313" key="1">
    <source>
        <dbReference type="EMBL" id="MBB4859704.1"/>
    </source>
</evidence>